<reference evidence="2 3" key="1">
    <citation type="submission" date="2020-09" db="EMBL/GenBank/DDBJ databases">
        <title>De no assembly of potato wild relative species, Solanum commersonii.</title>
        <authorList>
            <person name="Cho K."/>
        </authorList>
    </citation>
    <scope>NUCLEOTIDE SEQUENCE [LARGE SCALE GENOMIC DNA]</scope>
    <source>
        <strain evidence="2">LZ3.2</strain>
        <tissue evidence="2">Leaf</tissue>
    </source>
</reference>
<sequence length="277" mass="32268">MPYGEDWYECQQESKYLGDEYVDQGRLRQEFPHIHTQIHALGLQYVFVDQGECNLSLVCEFYANWNTHHVKLNWGHTLCGVNSVARWDRVRDTGRHLTLHYGHFNLEVRICLKIMCITLLSCKHTTNVTREKVVLVYRLMKGLPMNVGAILKENMLKFRTKKRCHFCYGSIINRYLRALQIEKEVRDMCPPPHVPHLVCCLVDVTRTKAHDPWKGPMLNVINRQARDDSWMGCMFGMAQLQLRIGGHSMTVDEIVTLAECYPLTDSAMYLCWMGPTF</sequence>
<dbReference type="EMBL" id="JACXVP010000005">
    <property type="protein sequence ID" value="KAG5605589.1"/>
    <property type="molecule type" value="Genomic_DNA"/>
</dbReference>
<evidence type="ECO:0000313" key="2">
    <source>
        <dbReference type="EMBL" id="KAG5605589.1"/>
    </source>
</evidence>
<dbReference type="OrthoDB" id="1306244at2759"/>
<dbReference type="InterPro" id="IPR046796">
    <property type="entry name" value="Transposase_32_dom"/>
</dbReference>
<protein>
    <recommendedName>
        <fullName evidence="1">Putative plant transposon protein domain-containing protein</fullName>
    </recommendedName>
</protein>
<evidence type="ECO:0000313" key="3">
    <source>
        <dbReference type="Proteomes" id="UP000824120"/>
    </source>
</evidence>
<comment type="caution">
    <text evidence="2">The sequence shown here is derived from an EMBL/GenBank/DDBJ whole genome shotgun (WGS) entry which is preliminary data.</text>
</comment>
<keyword evidence="3" id="KW-1185">Reference proteome</keyword>
<evidence type="ECO:0000259" key="1">
    <source>
        <dbReference type="Pfam" id="PF20167"/>
    </source>
</evidence>
<dbReference type="AlphaFoldDB" id="A0A9J5Z0A7"/>
<gene>
    <name evidence="2" type="ORF">H5410_027081</name>
</gene>
<feature type="domain" description="Putative plant transposon protein" evidence="1">
    <location>
        <begin position="78"/>
        <end position="180"/>
    </location>
</feature>
<name>A0A9J5Z0A7_SOLCO</name>
<dbReference type="Proteomes" id="UP000824120">
    <property type="component" value="Chromosome 5"/>
</dbReference>
<dbReference type="Pfam" id="PF20167">
    <property type="entry name" value="Transposase_32"/>
    <property type="match status" value="1"/>
</dbReference>
<proteinExistence type="predicted"/>
<accession>A0A9J5Z0A7</accession>
<organism evidence="2 3">
    <name type="scientific">Solanum commersonii</name>
    <name type="common">Commerson's wild potato</name>
    <name type="synonym">Commerson's nightshade</name>
    <dbReference type="NCBI Taxonomy" id="4109"/>
    <lineage>
        <taxon>Eukaryota</taxon>
        <taxon>Viridiplantae</taxon>
        <taxon>Streptophyta</taxon>
        <taxon>Embryophyta</taxon>
        <taxon>Tracheophyta</taxon>
        <taxon>Spermatophyta</taxon>
        <taxon>Magnoliopsida</taxon>
        <taxon>eudicotyledons</taxon>
        <taxon>Gunneridae</taxon>
        <taxon>Pentapetalae</taxon>
        <taxon>asterids</taxon>
        <taxon>lamiids</taxon>
        <taxon>Solanales</taxon>
        <taxon>Solanaceae</taxon>
        <taxon>Solanoideae</taxon>
        <taxon>Solaneae</taxon>
        <taxon>Solanum</taxon>
    </lineage>
</organism>